<proteinExistence type="predicted"/>
<evidence type="ECO:0000313" key="2">
    <source>
        <dbReference type="EMBL" id="MPC43349.1"/>
    </source>
</evidence>
<keyword evidence="3" id="KW-1185">Reference proteome</keyword>
<reference evidence="2 3" key="1">
    <citation type="submission" date="2019-05" db="EMBL/GenBank/DDBJ databases">
        <title>Another draft genome of Portunus trituberculatus and its Hox gene families provides insights of decapod evolution.</title>
        <authorList>
            <person name="Jeong J.-H."/>
            <person name="Song I."/>
            <person name="Kim S."/>
            <person name="Choi T."/>
            <person name="Kim D."/>
            <person name="Ryu S."/>
            <person name="Kim W."/>
        </authorList>
    </citation>
    <scope>NUCLEOTIDE SEQUENCE [LARGE SCALE GENOMIC DNA]</scope>
    <source>
        <tissue evidence="2">Muscle</tissue>
    </source>
</reference>
<sequence>MMDGRGSPNDIPSLSRFDAPPLALFDSHPSTLLRPQGDARNSDTSHRHYYYLASPTPRPSHHISHCLPSRSALQRCTPRPLTIRTLH</sequence>
<accession>A0A5B7FDK6</accession>
<evidence type="ECO:0000313" key="3">
    <source>
        <dbReference type="Proteomes" id="UP000324222"/>
    </source>
</evidence>
<gene>
    <name evidence="2" type="ORF">E2C01_036994</name>
</gene>
<name>A0A5B7FDK6_PORTR</name>
<evidence type="ECO:0000256" key="1">
    <source>
        <dbReference type="SAM" id="MobiDB-lite"/>
    </source>
</evidence>
<dbReference type="AlphaFoldDB" id="A0A5B7FDK6"/>
<protein>
    <submittedName>
        <fullName evidence="2">Uncharacterized protein</fullName>
    </submittedName>
</protein>
<feature type="region of interest" description="Disordered" evidence="1">
    <location>
        <begin position="25"/>
        <end position="46"/>
    </location>
</feature>
<comment type="caution">
    <text evidence="2">The sequence shown here is derived from an EMBL/GenBank/DDBJ whole genome shotgun (WGS) entry which is preliminary data.</text>
</comment>
<organism evidence="2 3">
    <name type="scientific">Portunus trituberculatus</name>
    <name type="common">Swimming crab</name>
    <name type="synonym">Neptunus trituberculatus</name>
    <dbReference type="NCBI Taxonomy" id="210409"/>
    <lineage>
        <taxon>Eukaryota</taxon>
        <taxon>Metazoa</taxon>
        <taxon>Ecdysozoa</taxon>
        <taxon>Arthropoda</taxon>
        <taxon>Crustacea</taxon>
        <taxon>Multicrustacea</taxon>
        <taxon>Malacostraca</taxon>
        <taxon>Eumalacostraca</taxon>
        <taxon>Eucarida</taxon>
        <taxon>Decapoda</taxon>
        <taxon>Pleocyemata</taxon>
        <taxon>Brachyura</taxon>
        <taxon>Eubrachyura</taxon>
        <taxon>Portunoidea</taxon>
        <taxon>Portunidae</taxon>
        <taxon>Portuninae</taxon>
        <taxon>Portunus</taxon>
    </lineage>
</organism>
<dbReference type="EMBL" id="VSRR010005788">
    <property type="protein sequence ID" value="MPC43349.1"/>
    <property type="molecule type" value="Genomic_DNA"/>
</dbReference>
<dbReference type="Proteomes" id="UP000324222">
    <property type="component" value="Unassembled WGS sequence"/>
</dbReference>